<proteinExistence type="inferred from homology"/>
<dbReference type="OrthoDB" id="296187at2759"/>
<feature type="region of interest" description="Disordered" evidence="4">
    <location>
        <begin position="857"/>
        <end position="876"/>
    </location>
</feature>
<dbReference type="AlphaFoldDB" id="A0A1Y1I5W4"/>
<evidence type="ECO:0000256" key="3">
    <source>
        <dbReference type="SAM" id="Coils"/>
    </source>
</evidence>
<dbReference type="GO" id="GO:0045931">
    <property type="term" value="P:positive regulation of mitotic cell cycle"/>
    <property type="evidence" value="ECO:0000318"/>
    <property type="project" value="GO_Central"/>
</dbReference>
<dbReference type="GO" id="GO:0034451">
    <property type="term" value="C:centriolar satellite"/>
    <property type="evidence" value="ECO:0000318"/>
    <property type="project" value="GO_Central"/>
</dbReference>
<feature type="region of interest" description="Disordered" evidence="4">
    <location>
        <begin position="1102"/>
        <end position="1135"/>
    </location>
</feature>
<feature type="coiled-coil region" evidence="3">
    <location>
        <begin position="444"/>
        <end position="489"/>
    </location>
</feature>
<gene>
    <name evidence="5" type="ORF">KFL_002060190</name>
</gene>
<keyword evidence="2" id="KW-0143">Chaperone</keyword>
<dbReference type="PANTHER" id="PTHR46725">
    <property type="entry name" value="COILED-COIL DOMAIN-CONTAINING PROTEIN 57"/>
    <property type="match status" value="1"/>
</dbReference>
<feature type="region of interest" description="Disordered" evidence="4">
    <location>
        <begin position="933"/>
        <end position="969"/>
    </location>
</feature>
<protein>
    <submittedName>
        <fullName evidence="5">Uncharacterized protein</fullName>
    </submittedName>
</protein>
<dbReference type="GO" id="GO:0007021">
    <property type="term" value="P:tubulin complex assembly"/>
    <property type="evidence" value="ECO:0007669"/>
    <property type="project" value="InterPro"/>
</dbReference>
<feature type="compositionally biased region" description="Pro residues" evidence="4">
    <location>
        <begin position="634"/>
        <end position="647"/>
    </location>
</feature>
<evidence type="ECO:0000313" key="5">
    <source>
        <dbReference type="EMBL" id="GAQ84799.1"/>
    </source>
</evidence>
<dbReference type="SUPFAM" id="SSF46988">
    <property type="entry name" value="Tubulin chaperone cofactor A"/>
    <property type="match status" value="1"/>
</dbReference>
<dbReference type="GO" id="GO:0005876">
    <property type="term" value="C:spindle microtubule"/>
    <property type="evidence" value="ECO:0000318"/>
    <property type="project" value="GO_Central"/>
</dbReference>
<evidence type="ECO:0000313" key="6">
    <source>
        <dbReference type="Proteomes" id="UP000054558"/>
    </source>
</evidence>
<dbReference type="Gene3D" id="1.20.58.90">
    <property type="match status" value="1"/>
</dbReference>
<dbReference type="InterPro" id="IPR036126">
    <property type="entry name" value="TBCA_sf"/>
</dbReference>
<feature type="coiled-coil region" evidence="3">
    <location>
        <begin position="208"/>
        <end position="403"/>
    </location>
</feature>
<dbReference type="STRING" id="105231.A0A1Y1I5W4"/>
<evidence type="ECO:0000256" key="1">
    <source>
        <dbReference type="ARBA" id="ARBA00006806"/>
    </source>
</evidence>
<evidence type="ECO:0000256" key="2">
    <source>
        <dbReference type="ARBA" id="ARBA00023186"/>
    </source>
</evidence>
<organism evidence="5 6">
    <name type="scientific">Klebsormidium nitens</name>
    <name type="common">Green alga</name>
    <name type="synonym">Ulothrix nitens</name>
    <dbReference type="NCBI Taxonomy" id="105231"/>
    <lineage>
        <taxon>Eukaryota</taxon>
        <taxon>Viridiplantae</taxon>
        <taxon>Streptophyta</taxon>
        <taxon>Klebsormidiophyceae</taxon>
        <taxon>Klebsormidiales</taxon>
        <taxon>Klebsormidiaceae</taxon>
        <taxon>Klebsormidium</taxon>
    </lineage>
</organism>
<comment type="similarity">
    <text evidence="1">Belongs to the TBCA family.</text>
</comment>
<dbReference type="GO" id="GO:0060271">
    <property type="term" value="P:cilium assembly"/>
    <property type="evidence" value="ECO:0000318"/>
    <property type="project" value="GO_Central"/>
</dbReference>
<dbReference type="InterPro" id="IPR004226">
    <property type="entry name" value="TBCA"/>
</dbReference>
<keyword evidence="6" id="KW-1185">Reference proteome</keyword>
<feature type="coiled-coil region" evidence="3">
    <location>
        <begin position="21"/>
        <end position="86"/>
    </location>
</feature>
<sequence>MASQKNIKIKTGTLKRVFKEVNSYEKELQMELARTEKMKAEGADSHDLKQQESVLGETQMMIPDAKKRLQNAFQDLQSAVEEGEADASLQESATRRGSFQAVSRRSDCFSMTFSFNLPNNHLRMVRASDEGFFKNLIDQKEKEIVSLWEQRIQKLEEKLLSREADLDAVTDNFTQLQEDFQYNLSLLEARDFELEAYDASFSGLQAAVVDGERLLKEARSALADAEAQLQEERRRAEEDAAHSRQKVVEAREQVEQAQWHCEEELRKQRQAFEAINGDLMRQVAEAQEALDLQRRELTRQYEENLLKQETESQLCLDETTAKTFGAEQQCKKLERKLRMMEEGVEQLQDDSSKLRATLEAKERQVEALSWELEKVRELRETEGAELQAQLNASLKRNEEMEEDFGDKTTELVAALSAVQQMMSRQQQEHAAELASISRRSEDEAAALKAKVAAAVKRAQEAEAHKLEQGESYKKQVHELELKLEEQTAAAQRSLDAALAASADQDHRLEQTRQELTDQLWRKGAELDAAQSKLDAAQRTLEERRADVANYKEQLVAGAAREKELQRQVVQATLRGEQDAEEKERRAVARSEALILSLQQQRDHANALHKQAEERAAELAHELQRLVKTHQQRPQSPPSFVPPRPSTAPTPGGAFSGAKRPPPIAVPHRGGGASSLGSPLPAPSPIPSLHMSFAASPGPGGGLKSPRDRPHKLFKAYEDAAEEVESGRAGRSGYENDEHSGFRITGDGELAGNEELEEENELLRRSLAGMAAQNEQIRAVVHHMRGEMEELQKRAVVAMTPRTGPARTEGARNEEESLGVAAGGGTKAGSEPQGSAGLGNHMTGAGGGSVADVAGVTSIEGQGGNHGESAGGGGVNTPEVEQLRYELGTVQQRLAQMSARLEPVLTTVQSLQHPGVNEPPPGLFPLYAPAHLPRIGPGPERGQSAPSSGAGRSGFGQGYEGLGMGHAPPGEQLSLALEEVRRLGEERDRLMELSNALRADLKKRTAANPSVNLPNPVVADPKPELPAPFVRPPVGQRSVPLVTTRPLTAQTNAVREAQGKPTEGVRSAAVSKGGAMPPAGAPFVVAGVQAPRPTIVEIIHKGTASQRAKLKAVQQRRQAEPPQVRNYNVRDDREPA</sequence>
<evidence type="ECO:0000256" key="4">
    <source>
        <dbReference type="SAM" id="MobiDB-lite"/>
    </source>
</evidence>
<reference evidence="5 6" key="1">
    <citation type="journal article" date="2014" name="Nat. Commun.">
        <title>Klebsormidium flaccidum genome reveals primary factors for plant terrestrial adaptation.</title>
        <authorList>
            <person name="Hori K."/>
            <person name="Maruyama F."/>
            <person name="Fujisawa T."/>
            <person name="Togashi T."/>
            <person name="Yamamoto N."/>
            <person name="Seo M."/>
            <person name="Sato S."/>
            <person name="Yamada T."/>
            <person name="Mori H."/>
            <person name="Tajima N."/>
            <person name="Moriyama T."/>
            <person name="Ikeuchi M."/>
            <person name="Watanabe M."/>
            <person name="Wada H."/>
            <person name="Kobayashi K."/>
            <person name="Saito M."/>
            <person name="Masuda T."/>
            <person name="Sasaki-Sekimoto Y."/>
            <person name="Mashiguchi K."/>
            <person name="Awai K."/>
            <person name="Shimojima M."/>
            <person name="Masuda S."/>
            <person name="Iwai M."/>
            <person name="Nobusawa T."/>
            <person name="Narise T."/>
            <person name="Kondo S."/>
            <person name="Saito H."/>
            <person name="Sato R."/>
            <person name="Murakawa M."/>
            <person name="Ihara Y."/>
            <person name="Oshima-Yamada Y."/>
            <person name="Ohtaka K."/>
            <person name="Satoh M."/>
            <person name="Sonobe K."/>
            <person name="Ishii M."/>
            <person name="Ohtani R."/>
            <person name="Kanamori-Sato M."/>
            <person name="Honoki R."/>
            <person name="Miyazaki D."/>
            <person name="Mochizuki H."/>
            <person name="Umetsu J."/>
            <person name="Higashi K."/>
            <person name="Shibata D."/>
            <person name="Kamiya Y."/>
            <person name="Sato N."/>
            <person name="Nakamura Y."/>
            <person name="Tabata S."/>
            <person name="Ida S."/>
            <person name="Kurokawa K."/>
            <person name="Ohta H."/>
        </authorList>
    </citation>
    <scope>NUCLEOTIDE SEQUENCE [LARGE SCALE GENOMIC DNA]</scope>
    <source>
        <strain evidence="5 6">NIES-2285</strain>
    </source>
</reference>
<feature type="coiled-coil region" evidence="3">
    <location>
        <begin position="145"/>
        <end position="172"/>
    </location>
</feature>
<dbReference type="GO" id="GO:0007023">
    <property type="term" value="P:post-chaperonin tubulin folding pathway"/>
    <property type="evidence" value="ECO:0007669"/>
    <property type="project" value="InterPro"/>
</dbReference>
<dbReference type="Pfam" id="PF02970">
    <property type="entry name" value="TBCA"/>
    <property type="match status" value="1"/>
</dbReference>
<feature type="region of interest" description="Disordered" evidence="4">
    <location>
        <begin position="801"/>
        <end position="850"/>
    </location>
</feature>
<dbReference type="EMBL" id="DF237155">
    <property type="protein sequence ID" value="GAQ84799.1"/>
    <property type="molecule type" value="Genomic_DNA"/>
</dbReference>
<dbReference type="Proteomes" id="UP000054558">
    <property type="component" value="Unassembled WGS sequence"/>
</dbReference>
<feature type="coiled-coil region" evidence="3">
    <location>
        <begin position="526"/>
        <end position="553"/>
    </location>
</feature>
<accession>A0A1Y1I5W4</accession>
<dbReference type="InterPro" id="IPR042481">
    <property type="entry name" value="CCDC57"/>
</dbReference>
<name>A0A1Y1I5W4_KLENI</name>
<dbReference type="GO" id="GO:0007020">
    <property type="term" value="P:microtubule nucleation"/>
    <property type="evidence" value="ECO:0000318"/>
    <property type="project" value="GO_Central"/>
</dbReference>
<feature type="compositionally biased region" description="Gly residues" evidence="4">
    <location>
        <begin position="950"/>
        <end position="963"/>
    </location>
</feature>
<dbReference type="PANTHER" id="PTHR46725:SF1">
    <property type="entry name" value="COILED-COIL DOMAIN-CONTAINING PROTEIN 57"/>
    <property type="match status" value="1"/>
</dbReference>
<feature type="region of interest" description="Disordered" evidence="4">
    <location>
        <begin position="626"/>
        <end position="757"/>
    </location>
</feature>
<keyword evidence="3" id="KW-0175">Coiled coil</keyword>
<feature type="compositionally biased region" description="Gly residues" evidence="4">
    <location>
        <begin position="860"/>
        <end position="874"/>
    </location>
</feature>
<dbReference type="GO" id="GO:0048487">
    <property type="term" value="F:beta-tubulin binding"/>
    <property type="evidence" value="ECO:0007669"/>
    <property type="project" value="InterPro"/>
</dbReference>
<dbReference type="OMA" id="HETECET"/>